<dbReference type="Proteomes" id="UP001180825">
    <property type="component" value="Unassembled WGS sequence"/>
</dbReference>
<accession>A0ABU2ADN9</accession>
<evidence type="ECO:0000313" key="4">
    <source>
        <dbReference type="Proteomes" id="UP001180825"/>
    </source>
</evidence>
<gene>
    <name evidence="3" type="ORF">J2X21_003758</name>
</gene>
<dbReference type="RefSeq" id="WP_310331143.1">
    <property type="nucleotide sequence ID" value="NZ_JAVDXV010000007.1"/>
</dbReference>
<keyword evidence="2" id="KW-0812">Transmembrane</keyword>
<comment type="caution">
    <text evidence="3">The sequence shown here is derived from an EMBL/GenBank/DDBJ whole genome shotgun (WGS) entry which is preliminary data.</text>
</comment>
<feature type="transmembrane region" description="Helical" evidence="2">
    <location>
        <begin position="235"/>
        <end position="253"/>
    </location>
</feature>
<feature type="region of interest" description="Disordered" evidence="1">
    <location>
        <begin position="74"/>
        <end position="93"/>
    </location>
</feature>
<feature type="region of interest" description="Disordered" evidence="1">
    <location>
        <begin position="1"/>
        <end position="29"/>
    </location>
</feature>
<feature type="transmembrane region" description="Helical" evidence="2">
    <location>
        <begin position="292"/>
        <end position="311"/>
    </location>
</feature>
<feature type="region of interest" description="Disordered" evidence="1">
    <location>
        <begin position="319"/>
        <end position="353"/>
    </location>
</feature>
<sequence length="353" mass="37956">MRHSLQEHQPATSKPAAQRGVSPRGGIASAQLACSTRQATQLRQLGELGVAPVKHDQPGESFGPPAQLIRIRRSSTGKYKPVGQKPPAEDDLETDTMSADDIRLLLNESLAGDVKDALLLRLLTLNGEGRQTLQSKDAAISRLDSDNKDLRKRIGKATDYLKEDGEALSKGALFREHVIPLTTGALSLVNGPVNAFLNTATRVDTSLATTGVAAGLQIANDAALIWSAQNQWRRVYLFTAMVLQAAAQMLMTIPGTDDPLFQAPAQNDTLAPNSTAPNTTIAATGSYNGNKWVFLSLALTLGLLATFFRILDSRQSNSLRKKESKRRVGKVNPQASRDSDGDPDGGSNLREII</sequence>
<organism evidence="3 4">
    <name type="scientific">Roseateles asaccharophilus</name>
    <dbReference type="NCBI Taxonomy" id="582607"/>
    <lineage>
        <taxon>Bacteria</taxon>
        <taxon>Pseudomonadati</taxon>
        <taxon>Pseudomonadota</taxon>
        <taxon>Betaproteobacteria</taxon>
        <taxon>Burkholderiales</taxon>
        <taxon>Sphaerotilaceae</taxon>
        <taxon>Roseateles</taxon>
    </lineage>
</organism>
<protein>
    <submittedName>
        <fullName evidence="3">Uncharacterized protein</fullName>
    </submittedName>
</protein>
<keyword evidence="4" id="KW-1185">Reference proteome</keyword>
<keyword evidence="2" id="KW-1133">Transmembrane helix</keyword>
<name>A0ABU2ADN9_9BURK</name>
<proteinExistence type="predicted"/>
<reference evidence="3 4" key="1">
    <citation type="submission" date="2023-07" db="EMBL/GenBank/DDBJ databases">
        <title>Sorghum-associated microbial communities from plants grown in Nebraska, USA.</title>
        <authorList>
            <person name="Schachtman D."/>
        </authorList>
    </citation>
    <scope>NUCLEOTIDE SEQUENCE [LARGE SCALE GENOMIC DNA]</scope>
    <source>
        <strain evidence="3 4">BE316</strain>
    </source>
</reference>
<keyword evidence="2" id="KW-0472">Membrane</keyword>
<evidence type="ECO:0000256" key="1">
    <source>
        <dbReference type="SAM" id="MobiDB-lite"/>
    </source>
</evidence>
<evidence type="ECO:0000313" key="3">
    <source>
        <dbReference type="EMBL" id="MDR7334602.1"/>
    </source>
</evidence>
<dbReference type="EMBL" id="JAVDXV010000007">
    <property type="protein sequence ID" value="MDR7334602.1"/>
    <property type="molecule type" value="Genomic_DNA"/>
</dbReference>
<evidence type="ECO:0000256" key="2">
    <source>
        <dbReference type="SAM" id="Phobius"/>
    </source>
</evidence>